<dbReference type="Gene3D" id="3.55.50.30">
    <property type="match status" value="1"/>
</dbReference>
<dbReference type="InterPro" id="IPR012373">
    <property type="entry name" value="Ferrdict_sens_TM"/>
</dbReference>
<dbReference type="PIRSF" id="PIRSF018266">
    <property type="entry name" value="FecR"/>
    <property type="match status" value="1"/>
</dbReference>
<organism evidence="4 5">
    <name type="scientific">Mucilaginibacter pineti</name>
    <dbReference type="NCBI Taxonomy" id="1391627"/>
    <lineage>
        <taxon>Bacteria</taxon>
        <taxon>Pseudomonadati</taxon>
        <taxon>Bacteroidota</taxon>
        <taxon>Sphingobacteriia</taxon>
        <taxon>Sphingobacteriales</taxon>
        <taxon>Sphingobacteriaceae</taxon>
        <taxon>Mucilaginibacter</taxon>
    </lineage>
</organism>
<feature type="domain" description="FecR protein" evidence="2">
    <location>
        <begin position="167"/>
        <end position="267"/>
    </location>
</feature>
<dbReference type="InterPro" id="IPR032508">
    <property type="entry name" value="FecR_C"/>
</dbReference>
<keyword evidence="1" id="KW-0472">Membrane</keyword>
<keyword evidence="1" id="KW-0812">Transmembrane</keyword>
<sequence>MQRNQLKALIKKYQNSECTEEEKALLERWYLNWNEEDRTALSEEQLVKAQQRLWAGVAPKPKASIVKIWARYVAAAVIVIAVGIGMYNYVTKPSGKTHPSTTAQNIIVPGRNKAYLVLADGKRISLTDQKNGAIATQAGVQVLKTADGQLSYVIADQGHSASLVYNTIETPKGGQYEVVLPDGSKVWLNAVSSLRFPSSFAGLAARKVELKGEAYFEVAKSTHSNLPVPFQVSTNKQEIQVLGTHFNVNSYADEEQTKTTLLEGSVRVQSADKQFAEVLKPGEQSLLSNNRLMVQRANIEEAVAWQNGNFSFYAEDISSIMRKLERWYNIEVDYKGQVTDERYYGSIARSKNITEVLKMLEKAQGVHFKIEGRRVTVMQ</sequence>
<dbReference type="InterPro" id="IPR006860">
    <property type="entry name" value="FecR"/>
</dbReference>
<gene>
    <name evidence="4" type="ORF">SAMN05216464_10664</name>
</gene>
<accession>A0A1G7CQW9</accession>
<dbReference type="RefSeq" id="WP_091149985.1">
    <property type="nucleotide sequence ID" value="NZ_FNAI01000006.1"/>
</dbReference>
<dbReference type="PANTHER" id="PTHR30273">
    <property type="entry name" value="PERIPLASMIC SIGNAL SENSOR AND SIGMA FACTOR ACTIVATOR FECR-RELATED"/>
    <property type="match status" value="1"/>
</dbReference>
<feature type="transmembrane region" description="Helical" evidence="1">
    <location>
        <begin position="69"/>
        <end position="90"/>
    </location>
</feature>
<evidence type="ECO:0000259" key="3">
    <source>
        <dbReference type="Pfam" id="PF16344"/>
    </source>
</evidence>
<keyword evidence="5" id="KW-1185">Reference proteome</keyword>
<dbReference type="AlphaFoldDB" id="A0A1G7CQW9"/>
<dbReference type="PANTHER" id="PTHR30273:SF2">
    <property type="entry name" value="PROTEIN FECR"/>
    <property type="match status" value="1"/>
</dbReference>
<dbReference type="Pfam" id="PF16344">
    <property type="entry name" value="FecR_C"/>
    <property type="match status" value="1"/>
</dbReference>
<protein>
    <submittedName>
        <fullName evidence="4">FecR family protein</fullName>
    </submittedName>
</protein>
<dbReference type="EMBL" id="FNAI01000006">
    <property type="protein sequence ID" value="SDE41814.1"/>
    <property type="molecule type" value="Genomic_DNA"/>
</dbReference>
<dbReference type="STRING" id="1391627.SAMN05216464_10664"/>
<evidence type="ECO:0000313" key="5">
    <source>
        <dbReference type="Proteomes" id="UP000199072"/>
    </source>
</evidence>
<dbReference type="OrthoDB" id="1099963at2"/>
<dbReference type="Proteomes" id="UP000199072">
    <property type="component" value="Unassembled WGS sequence"/>
</dbReference>
<name>A0A1G7CQW9_9SPHI</name>
<evidence type="ECO:0000259" key="2">
    <source>
        <dbReference type="Pfam" id="PF04773"/>
    </source>
</evidence>
<evidence type="ECO:0000256" key="1">
    <source>
        <dbReference type="SAM" id="Phobius"/>
    </source>
</evidence>
<feature type="domain" description="Protein FecR C-terminal" evidence="3">
    <location>
        <begin position="310"/>
        <end position="377"/>
    </location>
</feature>
<dbReference type="Pfam" id="PF04773">
    <property type="entry name" value="FecR"/>
    <property type="match status" value="1"/>
</dbReference>
<dbReference type="Gene3D" id="2.60.120.1440">
    <property type="match status" value="1"/>
</dbReference>
<proteinExistence type="predicted"/>
<reference evidence="4 5" key="1">
    <citation type="submission" date="2016-10" db="EMBL/GenBank/DDBJ databases">
        <authorList>
            <person name="de Groot N.N."/>
        </authorList>
    </citation>
    <scope>NUCLEOTIDE SEQUENCE [LARGE SCALE GENOMIC DNA]</scope>
    <source>
        <strain evidence="4 5">47C3B</strain>
    </source>
</reference>
<evidence type="ECO:0000313" key="4">
    <source>
        <dbReference type="EMBL" id="SDE41814.1"/>
    </source>
</evidence>
<dbReference type="GO" id="GO:0016989">
    <property type="term" value="F:sigma factor antagonist activity"/>
    <property type="evidence" value="ECO:0007669"/>
    <property type="project" value="TreeGrafter"/>
</dbReference>
<keyword evidence="1" id="KW-1133">Transmembrane helix</keyword>